<dbReference type="NCBIfam" id="TIGR00254">
    <property type="entry name" value="GGDEF"/>
    <property type="match status" value="1"/>
</dbReference>
<dbReference type="InterPro" id="IPR011623">
    <property type="entry name" value="7TMR_DISM_rcpt_extracell_dom1"/>
</dbReference>
<dbReference type="SMART" id="SM00267">
    <property type="entry name" value="GGDEF"/>
    <property type="match status" value="1"/>
</dbReference>
<dbReference type="InterPro" id="IPR011622">
    <property type="entry name" value="7TMR_DISM_rcpt_extracell_dom2"/>
</dbReference>
<proteinExistence type="predicted"/>
<evidence type="ECO:0000256" key="3">
    <source>
        <dbReference type="ARBA" id="ARBA00012528"/>
    </source>
</evidence>
<feature type="signal peptide" evidence="6">
    <location>
        <begin position="1"/>
        <end position="22"/>
    </location>
</feature>
<feature type="transmembrane region" description="Helical" evidence="5">
    <location>
        <begin position="328"/>
        <end position="349"/>
    </location>
</feature>
<keyword evidence="5" id="KW-0472">Membrane</keyword>
<dbReference type="GO" id="GO:1902201">
    <property type="term" value="P:negative regulation of bacterial-type flagellum-dependent cell motility"/>
    <property type="evidence" value="ECO:0007669"/>
    <property type="project" value="TreeGrafter"/>
</dbReference>
<organism evidence="8 9">
    <name type="scientific">Stutzerimonas stutzeri</name>
    <name type="common">Pseudomonas stutzeri</name>
    <dbReference type="NCBI Taxonomy" id="316"/>
    <lineage>
        <taxon>Bacteria</taxon>
        <taxon>Pseudomonadati</taxon>
        <taxon>Pseudomonadota</taxon>
        <taxon>Gammaproteobacteria</taxon>
        <taxon>Pseudomonadales</taxon>
        <taxon>Pseudomonadaceae</taxon>
        <taxon>Stutzerimonas</taxon>
    </lineage>
</organism>
<dbReference type="GO" id="GO:0043709">
    <property type="term" value="P:cell adhesion involved in single-species biofilm formation"/>
    <property type="evidence" value="ECO:0007669"/>
    <property type="project" value="TreeGrafter"/>
</dbReference>
<dbReference type="PROSITE" id="PS50887">
    <property type="entry name" value="GGDEF"/>
    <property type="match status" value="1"/>
</dbReference>
<evidence type="ECO:0000256" key="4">
    <source>
        <dbReference type="ARBA" id="ARBA00034247"/>
    </source>
</evidence>
<comment type="cofactor">
    <cofactor evidence="1">
        <name>Mg(2+)</name>
        <dbReference type="ChEBI" id="CHEBI:18420"/>
    </cofactor>
</comment>
<dbReference type="AlphaFoldDB" id="A0A5S5B6F7"/>
<dbReference type="Pfam" id="PF07696">
    <property type="entry name" value="7TMR-DISMED2"/>
    <property type="match status" value="1"/>
</dbReference>
<dbReference type="CDD" id="cd01949">
    <property type="entry name" value="GGDEF"/>
    <property type="match status" value="1"/>
</dbReference>
<accession>A0A5S5B6F7</accession>
<dbReference type="EC" id="2.7.7.65" evidence="3"/>
<evidence type="ECO:0000313" key="8">
    <source>
        <dbReference type="EMBL" id="TYP62088.1"/>
    </source>
</evidence>
<dbReference type="GO" id="GO:0005886">
    <property type="term" value="C:plasma membrane"/>
    <property type="evidence" value="ECO:0007669"/>
    <property type="project" value="UniProtKB-SubCell"/>
</dbReference>
<keyword evidence="6" id="KW-0732">Signal</keyword>
<dbReference type="InterPro" id="IPR043128">
    <property type="entry name" value="Rev_trsase/Diguanyl_cyclase"/>
</dbReference>
<dbReference type="Gene3D" id="2.60.40.2380">
    <property type="match status" value="1"/>
</dbReference>
<feature type="transmembrane region" description="Helical" evidence="5">
    <location>
        <begin position="184"/>
        <end position="203"/>
    </location>
</feature>
<dbReference type="Gene3D" id="3.30.70.270">
    <property type="match status" value="1"/>
</dbReference>
<comment type="caution">
    <text evidence="8">The sequence shown here is derived from an EMBL/GenBank/DDBJ whole genome shotgun (WGS) entry which is preliminary data.</text>
</comment>
<dbReference type="InterPro" id="IPR029787">
    <property type="entry name" value="Nucleotide_cyclase"/>
</dbReference>
<feature type="domain" description="GGDEF" evidence="7">
    <location>
        <begin position="429"/>
        <end position="563"/>
    </location>
</feature>
<feature type="transmembrane region" description="Helical" evidence="5">
    <location>
        <begin position="241"/>
        <end position="264"/>
    </location>
</feature>
<evidence type="ECO:0000256" key="1">
    <source>
        <dbReference type="ARBA" id="ARBA00001946"/>
    </source>
</evidence>
<dbReference type="Pfam" id="PF00990">
    <property type="entry name" value="GGDEF"/>
    <property type="match status" value="1"/>
</dbReference>
<dbReference type="RefSeq" id="WP_148926593.1">
    <property type="nucleotide sequence ID" value="NZ_VNHQ01000014.1"/>
</dbReference>
<keyword evidence="5" id="KW-0812">Transmembrane</keyword>
<evidence type="ECO:0000256" key="2">
    <source>
        <dbReference type="ARBA" id="ARBA00004533"/>
    </source>
</evidence>
<evidence type="ECO:0000256" key="6">
    <source>
        <dbReference type="SAM" id="SignalP"/>
    </source>
</evidence>
<dbReference type="InterPro" id="IPR000160">
    <property type="entry name" value="GGDEF_dom"/>
</dbReference>
<feature type="transmembrane region" description="Helical" evidence="5">
    <location>
        <begin position="305"/>
        <end position="321"/>
    </location>
</feature>
<comment type="subcellular location">
    <subcellularLocation>
        <location evidence="2">Cell inner membrane</location>
    </subcellularLocation>
</comment>
<feature type="transmembrane region" description="Helical" evidence="5">
    <location>
        <begin position="361"/>
        <end position="379"/>
    </location>
</feature>
<feature type="chain" id="PRO_5024307068" description="diguanylate cyclase" evidence="6">
    <location>
        <begin position="23"/>
        <end position="578"/>
    </location>
</feature>
<keyword evidence="5" id="KW-1133">Transmembrane helix</keyword>
<sequence>MDLYKQVLFALMFLLAVEQTCAASQLVIDQGPVELTDFNMGYLVDPSRTLTFEQARTQPFKETSNRTSLGTDARVAWYRLALKNASSADQKLFVHLPHAYHLRSVGIYQERDGELLRHEVLDLNQTAGSDLMYRGTVVFPLTLAAHQSTTLYVRSFSYSHQWFAVEIVDEQASRLALVSVNTDIALMVGMLLALVLYNALLYFATSNRENIYYSLYLISGLTWIALSYGLIASVFNGYGDAVFQLNMSLITMPIFLLLFMMAIFETKLFYPTEHRFLQGLIALLTATLVWSVFDISAALKPASSLAALMMLVTFSVSISLYRKGHPLVKYFLVGHSFFVLFNILAVLTYKGLLSPSYVSSHGVGIGIVLEALTLAFIISHRIKLLEDMRASQEDLKKQAATDPLTKLYNRRFFFPESDYLLALARQTRTPMSIVTLDIDHFKRINDSHGHACGDKVIMYLAKTLKEESRTVDLVARLGGEEFVVLLPGANLLEASQCAERIRLAVQALEVTVSIGENIQVTASIGVAEINIEQESIETALGRADRALYDAKKSGRNRVCQAEPVVMSSVQTLADQVTA</sequence>
<dbReference type="SUPFAM" id="SSF55073">
    <property type="entry name" value="Nucleotide cyclase"/>
    <property type="match status" value="1"/>
</dbReference>
<dbReference type="Proteomes" id="UP000324282">
    <property type="component" value="Unassembled WGS sequence"/>
</dbReference>
<dbReference type="EMBL" id="VNHQ01000014">
    <property type="protein sequence ID" value="TYP62088.1"/>
    <property type="molecule type" value="Genomic_DNA"/>
</dbReference>
<dbReference type="PANTHER" id="PTHR45138">
    <property type="entry name" value="REGULATORY COMPONENTS OF SENSORY TRANSDUCTION SYSTEM"/>
    <property type="match status" value="1"/>
</dbReference>
<feature type="transmembrane region" description="Helical" evidence="5">
    <location>
        <begin position="215"/>
        <end position="235"/>
    </location>
</feature>
<gene>
    <name evidence="8" type="ORF">A9A72_124840</name>
</gene>
<dbReference type="InterPro" id="IPR050469">
    <property type="entry name" value="Diguanylate_Cyclase"/>
</dbReference>
<dbReference type="GO" id="GO:0052621">
    <property type="term" value="F:diguanylate cyclase activity"/>
    <property type="evidence" value="ECO:0007669"/>
    <property type="project" value="UniProtKB-EC"/>
</dbReference>
<dbReference type="Pfam" id="PF07695">
    <property type="entry name" value="7TMR-DISM_7TM"/>
    <property type="match status" value="1"/>
</dbReference>
<dbReference type="FunFam" id="3.30.70.270:FF:000001">
    <property type="entry name" value="Diguanylate cyclase domain protein"/>
    <property type="match status" value="1"/>
</dbReference>
<protein>
    <recommendedName>
        <fullName evidence="3">diguanylate cyclase</fullName>
        <ecNumber evidence="3">2.7.7.65</ecNumber>
    </recommendedName>
</protein>
<name>A0A5S5B6F7_STUST</name>
<feature type="transmembrane region" description="Helical" evidence="5">
    <location>
        <begin position="276"/>
        <end position="293"/>
    </location>
</feature>
<dbReference type="PANTHER" id="PTHR45138:SF9">
    <property type="entry name" value="DIGUANYLATE CYCLASE DGCM-RELATED"/>
    <property type="match status" value="1"/>
</dbReference>
<evidence type="ECO:0000313" key="9">
    <source>
        <dbReference type="Proteomes" id="UP000324282"/>
    </source>
</evidence>
<evidence type="ECO:0000259" key="7">
    <source>
        <dbReference type="PROSITE" id="PS50887"/>
    </source>
</evidence>
<reference evidence="8 9" key="1">
    <citation type="submission" date="2019-07" db="EMBL/GenBank/DDBJ databases">
        <title>Deep subsurface shale carbon reservoir microbial communities from Ohio and West Virginia, USA.</title>
        <authorList>
            <person name="Wrighton K."/>
        </authorList>
    </citation>
    <scope>NUCLEOTIDE SEQUENCE [LARGE SCALE GENOMIC DNA]</scope>
    <source>
        <strain evidence="8 9">NP_8Ht</strain>
    </source>
</reference>
<comment type="catalytic activity">
    <reaction evidence="4">
        <text>2 GTP = 3',3'-c-di-GMP + 2 diphosphate</text>
        <dbReference type="Rhea" id="RHEA:24898"/>
        <dbReference type="ChEBI" id="CHEBI:33019"/>
        <dbReference type="ChEBI" id="CHEBI:37565"/>
        <dbReference type="ChEBI" id="CHEBI:58805"/>
        <dbReference type="EC" id="2.7.7.65"/>
    </reaction>
</comment>
<evidence type="ECO:0000256" key="5">
    <source>
        <dbReference type="SAM" id="Phobius"/>
    </source>
</evidence>
<dbReference type="OrthoDB" id="5289013at2"/>